<keyword evidence="1" id="KW-0812">Transmembrane</keyword>
<dbReference type="PANTHER" id="PTHR36024">
    <property type="entry name" value="ANKYRIN REPEAT PROTEIN SKIP35"/>
    <property type="match status" value="1"/>
</dbReference>
<dbReference type="InterPro" id="IPR044956">
    <property type="entry name" value="SKIP35"/>
</dbReference>
<feature type="transmembrane region" description="Helical" evidence="1">
    <location>
        <begin position="57"/>
        <end position="75"/>
    </location>
</feature>
<name>A0AAD3Y0R4_NEPGR</name>
<evidence type="ECO:0000256" key="1">
    <source>
        <dbReference type="SAM" id="Phobius"/>
    </source>
</evidence>
<gene>
    <name evidence="2" type="ORF">Nepgr_024674</name>
</gene>
<dbReference type="PANTHER" id="PTHR36024:SF1">
    <property type="entry name" value="OS11G0246900 PROTEIN"/>
    <property type="match status" value="1"/>
</dbReference>
<evidence type="ECO:0000313" key="3">
    <source>
        <dbReference type="Proteomes" id="UP001279734"/>
    </source>
</evidence>
<sequence>MESLHIADYTLRGVACQSSSGLSDGADKAWNCLVLTAAASSSQVEVAAYLLSGVPHYVLAALGIEILKAAAFLGLRTRQFLPSYRHFFRSIGPRKISPID</sequence>
<organism evidence="2 3">
    <name type="scientific">Nepenthes gracilis</name>
    <name type="common">Slender pitcher plant</name>
    <dbReference type="NCBI Taxonomy" id="150966"/>
    <lineage>
        <taxon>Eukaryota</taxon>
        <taxon>Viridiplantae</taxon>
        <taxon>Streptophyta</taxon>
        <taxon>Embryophyta</taxon>
        <taxon>Tracheophyta</taxon>
        <taxon>Spermatophyta</taxon>
        <taxon>Magnoliopsida</taxon>
        <taxon>eudicotyledons</taxon>
        <taxon>Gunneridae</taxon>
        <taxon>Pentapetalae</taxon>
        <taxon>Caryophyllales</taxon>
        <taxon>Nepenthaceae</taxon>
        <taxon>Nepenthes</taxon>
    </lineage>
</organism>
<dbReference type="AlphaFoldDB" id="A0AAD3Y0R4"/>
<comment type="caution">
    <text evidence="2">The sequence shown here is derived from an EMBL/GenBank/DDBJ whole genome shotgun (WGS) entry which is preliminary data.</text>
</comment>
<accession>A0AAD3Y0R4</accession>
<protein>
    <submittedName>
        <fullName evidence="2">Uncharacterized protein</fullName>
    </submittedName>
</protein>
<evidence type="ECO:0000313" key="2">
    <source>
        <dbReference type="EMBL" id="GMH22831.1"/>
    </source>
</evidence>
<keyword evidence="3" id="KW-1185">Reference proteome</keyword>
<keyword evidence="1" id="KW-1133">Transmembrane helix</keyword>
<keyword evidence="1" id="KW-0472">Membrane</keyword>
<reference evidence="2" key="1">
    <citation type="submission" date="2023-05" db="EMBL/GenBank/DDBJ databases">
        <title>Nepenthes gracilis genome sequencing.</title>
        <authorList>
            <person name="Fukushima K."/>
        </authorList>
    </citation>
    <scope>NUCLEOTIDE SEQUENCE</scope>
    <source>
        <strain evidence="2">SING2019-196</strain>
    </source>
</reference>
<proteinExistence type="predicted"/>
<dbReference type="EMBL" id="BSYO01000025">
    <property type="protein sequence ID" value="GMH22831.1"/>
    <property type="molecule type" value="Genomic_DNA"/>
</dbReference>
<dbReference type="Proteomes" id="UP001279734">
    <property type="component" value="Unassembled WGS sequence"/>
</dbReference>